<protein>
    <recommendedName>
        <fullName evidence="5">NAD(P)-binding protein</fullName>
    </recommendedName>
</protein>
<dbReference type="PRINTS" id="PR00081">
    <property type="entry name" value="GDHRDH"/>
</dbReference>
<evidence type="ECO:0000256" key="2">
    <source>
        <dbReference type="ARBA" id="ARBA00023002"/>
    </source>
</evidence>
<keyword evidence="4" id="KW-1185">Reference proteome</keyword>
<dbReference type="Gene3D" id="3.40.50.720">
    <property type="entry name" value="NAD(P)-binding Rossmann-like Domain"/>
    <property type="match status" value="1"/>
</dbReference>
<keyword evidence="2" id="KW-0560">Oxidoreductase</keyword>
<evidence type="ECO:0000256" key="1">
    <source>
        <dbReference type="ARBA" id="ARBA00006484"/>
    </source>
</evidence>
<dbReference type="EMBL" id="MCFA01000056">
    <property type="protein sequence ID" value="ORY11888.1"/>
    <property type="molecule type" value="Genomic_DNA"/>
</dbReference>
<dbReference type="SUPFAM" id="SSF51735">
    <property type="entry name" value="NAD(P)-binding Rossmann-fold domains"/>
    <property type="match status" value="1"/>
</dbReference>
<dbReference type="PANTHER" id="PTHR42901:SF1">
    <property type="entry name" value="ALCOHOL DEHYDROGENASE"/>
    <property type="match status" value="1"/>
</dbReference>
<gene>
    <name evidence="3" type="ORF">BCR34DRAFT_601009</name>
</gene>
<dbReference type="Pfam" id="PF00106">
    <property type="entry name" value="adh_short"/>
    <property type="match status" value="1"/>
</dbReference>
<dbReference type="GO" id="GO:0016491">
    <property type="term" value="F:oxidoreductase activity"/>
    <property type="evidence" value="ECO:0007669"/>
    <property type="project" value="UniProtKB-KW"/>
</dbReference>
<organism evidence="3 4">
    <name type="scientific">Clohesyomyces aquaticus</name>
    <dbReference type="NCBI Taxonomy" id="1231657"/>
    <lineage>
        <taxon>Eukaryota</taxon>
        <taxon>Fungi</taxon>
        <taxon>Dikarya</taxon>
        <taxon>Ascomycota</taxon>
        <taxon>Pezizomycotina</taxon>
        <taxon>Dothideomycetes</taxon>
        <taxon>Pleosporomycetidae</taxon>
        <taxon>Pleosporales</taxon>
        <taxon>Lindgomycetaceae</taxon>
        <taxon>Clohesyomyces</taxon>
    </lineage>
</organism>
<dbReference type="Proteomes" id="UP000193144">
    <property type="component" value="Unassembled WGS sequence"/>
</dbReference>
<evidence type="ECO:0008006" key="5">
    <source>
        <dbReference type="Google" id="ProtNLM"/>
    </source>
</evidence>
<dbReference type="InterPro" id="IPR002347">
    <property type="entry name" value="SDR_fam"/>
</dbReference>
<evidence type="ECO:0000313" key="4">
    <source>
        <dbReference type="Proteomes" id="UP000193144"/>
    </source>
</evidence>
<comment type="caution">
    <text evidence="3">The sequence shown here is derived from an EMBL/GenBank/DDBJ whole genome shotgun (WGS) entry which is preliminary data.</text>
</comment>
<dbReference type="InterPro" id="IPR036291">
    <property type="entry name" value="NAD(P)-bd_dom_sf"/>
</dbReference>
<evidence type="ECO:0000313" key="3">
    <source>
        <dbReference type="EMBL" id="ORY11888.1"/>
    </source>
</evidence>
<dbReference type="OrthoDB" id="1933717at2759"/>
<dbReference type="CDD" id="cd05233">
    <property type="entry name" value="SDR_c"/>
    <property type="match status" value="1"/>
</dbReference>
<dbReference type="AlphaFoldDB" id="A0A1Y1ZNT5"/>
<accession>A0A1Y1ZNT5</accession>
<reference evidence="3 4" key="1">
    <citation type="submission" date="2016-07" db="EMBL/GenBank/DDBJ databases">
        <title>Pervasive Adenine N6-methylation of Active Genes in Fungi.</title>
        <authorList>
            <consortium name="DOE Joint Genome Institute"/>
            <person name="Mondo S.J."/>
            <person name="Dannebaum R.O."/>
            <person name="Kuo R.C."/>
            <person name="Labutti K."/>
            <person name="Haridas S."/>
            <person name="Kuo A."/>
            <person name="Salamov A."/>
            <person name="Ahrendt S.R."/>
            <person name="Lipzen A."/>
            <person name="Sullivan W."/>
            <person name="Andreopoulos W.B."/>
            <person name="Clum A."/>
            <person name="Lindquist E."/>
            <person name="Daum C."/>
            <person name="Ramamoorthy G.K."/>
            <person name="Gryganskyi A."/>
            <person name="Culley D."/>
            <person name="Magnuson J.K."/>
            <person name="James T.Y."/>
            <person name="O'Malley M.A."/>
            <person name="Stajich J.E."/>
            <person name="Spatafora J.W."/>
            <person name="Visel A."/>
            <person name="Grigoriev I.V."/>
        </authorList>
    </citation>
    <scope>NUCLEOTIDE SEQUENCE [LARGE SCALE GENOMIC DNA]</scope>
    <source>
        <strain evidence="3 4">CBS 115471</strain>
    </source>
</reference>
<dbReference type="STRING" id="1231657.A0A1Y1ZNT5"/>
<dbReference type="PANTHER" id="PTHR42901">
    <property type="entry name" value="ALCOHOL DEHYDROGENASE"/>
    <property type="match status" value="1"/>
</dbReference>
<sequence>MQPPYPAPVSEWHNDTYDAINPTRPELSQAGKTVIVTGAGQGIGQEIVKAFAEAGAKTIHILGRTEQTLGETRRMVQEIYPSAAREIGLWDVLIANAGAISSPSLIESSDADEWWGLFETNIKGSHLLARALLPHKKPSSTIIGFSSGFAFLPASLPFLAKASAYSISKMETARFYEFLAVENPDLNVFVLHPGVIRTALYKKGGLELDETLDTFQLPAHFQYGCLVMRQDHYLVAFFSQIGM</sequence>
<proteinExistence type="inferred from homology"/>
<comment type="similarity">
    <text evidence="1">Belongs to the short-chain dehydrogenases/reductases (SDR) family.</text>
</comment>
<name>A0A1Y1ZNT5_9PLEO</name>